<dbReference type="AlphaFoldDB" id="A0A2N9F6V1"/>
<name>A0A2N9F6V1_FAGSY</name>
<reference evidence="3" key="1">
    <citation type="submission" date="2018-02" db="EMBL/GenBank/DDBJ databases">
        <authorList>
            <person name="Cohen D.B."/>
            <person name="Kent A.D."/>
        </authorList>
    </citation>
    <scope>NUCLEOTIDE SEQUENCE</scope>
</reference>
<evidence type="ECO:0000256" key="1">
    <source>
        <dbReference type="SAM" id="MobiDB-lite"/>
    </source>
</evidence>
<gene>
    <name evidence="3" type="ORF">FSB_LOCUS10396</name>
    <name evidence="2" type="ORF">FSB_LOCUS7136</name>
</gene>
<feature type="compositionally biased region" description="Polar residues" evidence="1">
    <location>
        <begin position="271"/>
        <end position="283"/>
    </location>
</feature>
<accession>A0A2N9F6V1</accession>
<evidence type="ECO:0000313" key="3">
    <source>
        <dbReference type="EMBL" id="SPC82514.1"/>
    </source>
</evidence>
<sequence>MVTNKTTFACEASRGEDTVGDHEKDKTEKCDLAKNESKEENILLLLNLVLENATMVRNPSYASVDVEVNQAIELIGGDNPGDHEKDKIEKRGMVGNEIKENSLSKIESARNLGQTESNHYTSFVSEFEVVVEDSTRNMVQTEPKLLYEIEFVGEDETEDSKRKLGQTKPVHYKTSVSEIEVIVEDERNEIRRNFRQTDSYHCKSSLSPQNNCFQEGIQEFEFYDNCEIQEECAEESSIVAKISYVGDAELLHNVSQKVTLKDILRFPVGDESSSQNTAAVTNNRTKDYARHPSCNSYESSRYEGFSSQRNALSDVDAEVLTSTDSYRSSEAKKADMKNPNLDDYERRTCKPLFDMKGQSNDVFKKSQWRKKVASIFRKVVGLQKKEKNVLEGLLNDEVDLKSVLRERSQSERKKSEVELKPQLGRLSCCSSSTGVIISHKKKDKGVGITTSKLCLRMFH</sequence>
<proteinExistence type="predicted"/>
<evidence type="ECO:0000313" key="2">
    <source>
        <dbReference type="EMBL" id="SPC79254.1"/>
    </source>
</evidence>
<protein>
    <submittedName>
        <fullName evidence="3">Uncharacterized protein</fullName>
    </submittedName>
</protein>
<organism evidence="3">
    <name type="scientific">Fagus sylvatica</name>
    <name type="common">Beechnut</name>
    <dbReference type="NCBI Taxonomy" id="28930"/>
    <lineage>
        <taxon>Eukaryota</taxon>
        <taxon>Viridiplantae</taxon>
        <taxon>Streptophyta</taxon>
        <taxon>Embryophyta</taxon>
        <taxon>Tracheophyta</taxon>
        <taxon>Spermatophyta</taxon>
        <taxon>Magnoliopsida</taxon>
        <taxon>eudicotyledons</taxon>
        <taxon>Gunneridae</taxon>
        <taxon>Pentapetalae</taxon>
        <taxon>rosids</taxon>
        <taxon>fabids</taxon>
        <taxon>Fagales</taxon>
        <taxon>Fagaceae</taxon>
        <taxon>Fagus</taxon>
    </lineage>
</organism>
<dbReference type="EMBL" id="OIVN01000584">
    <property type="protein sequence ID" value="SPC82514.1"/>
    <property type="molecule type" value="Genomic_DNA"/>
</dbReference>
<feature type="region of interest" description="Disordered" evidence="1">
    <location>
        <begin position="270"/>
        <end position="293"/>
    </location>
</feature>
<dbReference type="EMBL" id="OIVN01000377">
    <property type="protein sequence ID" value="SPC79254.1"/>
    <property type="molecule type" value="Genomic_DNA"/>
</dbReference>